<sequence>MNESVAAKLREVTKIVQMTPDLPVPPIPEPPKRTGKANTNVRTKMAAIQAYMNALEYNYTGKLYFDVSKNRSHKSIYGTAKDIIHDALPIQCLEAVFVAAYLTAGGPEYEGATFNHQIDRIPISFKTLSGGTIFRHIVLAIKYQHLWGALGLSRSPGLMNKDLKFKSLSELVCNYIENYNAVRHDVVKIYVGFPFSHDIHSTERVEWRVLNIKTNIHPWDDVAAQLDLWEYSELMSHLHRVGELPEYFADKFFLHKPPKRSQSPSRRPLRSSFECESFASVDVAPDAAVVSKLPDLLLRVTPEVLHFKQAPLAASPSADENNRPPLRPNDLVEFASANLFLNNVSLVHHLVVYVIVYESLQVLGKSLVAIPGDTQQRKGCAFRLKPGSMTSTAIRLILPAAAADDASTRTAFHVQYVVVEAGTDSPVSVPDAGVLDRATITIPYDWKKH</sequence>
<accession>A0A024UKI5</accession>
<feature type="active site" evidence="1">
    <location>
        <position position="92"/>
    </location>
</feature>
<dbReference type="GeneID" id="20079935"/>
<evidence type="ECO:0000313" key="2">
    <source>
        <dbReference type="EMBL" id="ETW06705.1"/>
    </source>
</evidence>
<name>A0A024UKI5_9STRA</name>
<feature type="active site" evidence="1">
    <location>
        <position position="153"/>
    </location>
</feature>
<protein>
    <submittedName>
        <fullName evidence="2">Uncharacterized protein</fullName>
    </submittedName>
</protein>
<gene>
    <name evidence="2" type="ORF">H310_02885</name>
</gene>
<feature type="active site" evidence="1">
    <location>
        <position position="136"/>
    </location>
</feature>
<dbReference type="AlphaFoldDB" id="A0A024UKI5"/>
<dbReference type="PANTHER" id="PTHR15750">
    <property type="entry name" value="VASOHIBIN-1-LIKE ISOFORM X2"/>
    <property type="match status" value="1"/>
</dbReference>
<dbReference type="VEuPathDB" id="FungiDB:H310_02885"/>
<dbReference type="RefSeq" id="XP_008864780.1">
    <property type="nucleotide sequence ID" value="XM_008866558.1"/>
</dbReference>
<dbReference type="InterPro" id="IPR028131">
    <property type="entry name" value="VASH1"/>
</dbReference>
<dbReference type="Pfam" id="PF14822">
    <property type="entry name" value="Vasohibin"/>
    <property type="match status" value="1"/>
</dbReference>
<dbReference type="EMBL" id="KI913955">
    <property type="protein sequence ID" value="ETW06705.1"/>
    <property type="molecule type" value="Genomic_DNA"/>
</dbReference>
<dbReference type="eggNOG" id="ENOG502QPPX">
    <property type="taxonomic scope" value="Eukaryota"/>
</dbReference>
<organism evidence="2">
    <name type="scientific">Aphanomyces invadans</name>
    <dbReference type="NCBI Taxonomy" id="157072"/>
    <lineage>
        <taxon>Eukaryota</taxon>
        <taxon>Sar</taxon>
        <taxon>Stramenopiles</taxon>
        <taxon>Oomycota</taxon>
        <taxon>Saprolegniomycetes</taxon>
        <taxon>Saprolegniales</taxon>
        <taxon>Verrucalvaceae</taxon>
        <taxon>Aphanomyces</taxon>
    </lineage>
</organism>
<evidence type="ECO:0000256" key="1">
    <source>
        <dbReference type="PIRSR" id="PIRSR628131-1"/>
    </source>
</evidence>
<reference evidence="2" key="1">
    <citation type="submission" date="2013-12" db="EMBL/GenBank/DDBJ databases">
        <title>The Genome Sequence of Aphanomyces invadans NJM9701.</title>
        <authorList>
            <consortium name="The Broad Institute Genomics Platform"/>
            <person name="Russ C."/>
            <person name="Tyler B."/>
            <person name="van West P."/>
            <person name="Dieguez-Uribeondo J."/>
            <person name="Young S.K."/>
            <person name="Zeng Q."/>
            <person name="Gargeya S."/>
            <person name="Fitzgerald M."/>
            <person name="Abouelleil A."/>
            <person name="Alvarado L."/>
            <person name="Chapman S.B."/>
            <person name="Gainer-Dewar J."/>
            <person name="Goldberg J."/>
            <person name="Griggs A."/>
            <person name="Gujja S."/>
            <person name="Hansen M."/>
            <person name="Howarth C."/>
            <person name="Imamovic A."/>
            <person name="Ireland A."/>
            <person name="Larimer J."/>
            <person name="McCowan C."/>
            <person name="Murphy C."/>
            <person name="Pearson M."/>
            <person name="Poon T.W."/>
            <person name="Priest M."/>
            <person name="Roberts A."/>
            <person name="Saif S."/>
            <person name="Shea T."/>
            <person name="Sykes S."/>
            <person name="Wortman J."/>
            <person name="Nusbaum C."/>
            <person name="Birren B."/>
        </authorList>
    </citation>
    <scope>NUCLEOTIDE SEQUENCE [LARGE SCALE GENOMIC DNA]</scope>
    <source>
        <strain evidence="2">NJM9701</strain>
    </source>
</reference>
<proteinExistence type="predicted"/>
<dbReference type="OrthoDB" id="9974232at2759"/>
<dbReference type="PANTHER" id="PTHR15750:SF2">
    <property type="entry name" value="VASOHIBIN"/>
    <property type="match status" value="1"/>
</dbReference>
<dbReference type="GO" id="GO:0005737">
    <property type="term" value="C:cytoplasm"/>
    <property type="evidence" value="ECO:0007669"/>
    <property type="project" value="InterPro"/>
</dbReference>